<reference evidence="2" key="2">
    <citation type="submission" date="2025-08" db="UniProtKB">
        <authorList>
            <consortium name="RefSeq"/>
        </authorList>
    </citation>
    <scope>IDENTIFICATION</scope>
</reference>
<evidence type="ECO:0000313" key="2">
    <source>
        <dbReference type="RefSeq" id="WP_028311339.1"/>
    </source>
</evidence>
<proteinExistence type="predicted"/>
<sequence>MCLIVFDWRPDARHGHRLLVAANRDEFHHRDTRPLQFWPGREHILGGIDDGARSEDGLPGTWMGVTRGGRFAALTNYRAPRDVNPSASSRGRLVSEFLASDLPPAEYLLDVQSRSRRYNGFNLLVGSTLGPDPQLWWHSNRSGQAPLRLKAGLYGLSNALLDTPWPKVRNAVGSMLYALAASSERTVLFRLLGDDRQAPDDELPRTGVTLARERLLSSVFIRSDDYGTRSSQVLDIGASGRIDYIERSFLPDLGPGVFQERQLEVGAPVAAAGRRADERGSAG</sequence>
<reference evidence="2" key="1">
    <citation type="journal article" date="2006" name="Nature">
        <title>Functional genomics reveals genes involved in protein secretion and Golgi organization.</title>
        <authorList>
            <person name="Bard F."/>
            <person name="Casano L."/>
            <person name="Mallabiabarrena A."/>
            <person name="Wallace E."/>
            <person name="Saito K."/>
            <person name="Kitayama H."/>
            <person name="Guizzunti G."/>
            <person name="Hu Y."/>
            <person name="Wendler F."/>
            <person name="Dasgupta R."/>
            <person name="Perrimon N."/>
            <person name="Malhotra V."/>
        </authorList>
    </citation>
    <scope>NUCLEOTIDE SEQUENCE</scope>
</reference>
<organism evidence="1 2">
    <name type="scientific">Derxia gummosa DSM 723</name>
    <dbReference type="NCBI Taxonomy" id="1121388"/>
    <lineage>
        <taxon>Bacteria</taxon>
        <taxon>Pseudomonadati</taxon>
        <taxon>Pseudomonadota</taxon>
        <taxon>Betaproteobacteria</taxon>
        <taxon>Burkholderiales</taxon>
        <taxon>Alcaligenaceae</taxon>
        <taxon>Derxia</taxon>
    </lineage>
</organism>
<name>A0A8B6X447_9BURK</name>
<protein>
    <submittedName>
        <fullName evidence="2">NRDE family protein</fullName>
    </submittedName>
</protein>
<dbReference type="Pfam" id="PF05742">
    <property type="entry name" value="TANGO2"/>
    <property type="match status" value="1"/>
</dbReference>
<evidence type="ECO:0000313" key="1">
    <source>
        <dbReference type="Proteomes" id="UP000675920"/>
    </source>
</evidence>
<dbReference type="OrthoDB" id="4380123at2"/>
<accession>A0A8B6X447</accession>
<dbReference type="PANTHER" id="PTHR17985">
    <property type="entry name" value="SER/THR-RICH PROTEIN T10 IN DGCR REGION"/>
    <property type="match status" value="1"/>
</dbReference>
<dbReference type="AlphaFoldDB" id="A0A8B6X447"/>
<dbReference type="Proteomes" id="UP000675920">
    <property type="component" value="Unplaced"/>
</dbReference>
<keyword evidence="1" id="KW-1185">Reference proteome</keyword>
<dbReference type="InterPro" id="IPR008551">
    <property type="entry name" value="TANGO2"/>
</dbReference>
<dbReference type="PANTHER" id="PTHR17985:SF8">
    <property type="entry name" value="TRANSPORT AND GOLGI ORGANIZATION PROTEIN 2 HOMOLOG"/>
    <property type="match status" value="1"/>
</dbReference>
<dbReference type="RefSeq" id="WP_028311339.1">
    <property type="nucleotide sequence ID" value="NZ_AXWS01000008.1"/>
</dbReference>